<gene>
    <name evidence="1" type="ORF">SI65_03916</name>
</gene>
<dbReference type="STRING" id="573508.A0A1E3BIQ8"/>
<dbReference type="AlphaFoldDB" id="A0A1E3BIQ8"/>
<keyword evidence="2" id="KW-1185">Reference proteome</keyword>
<organism evidence="1 2">
    <name type="scientific">Aspergillus cristatus</name>
    <name type="common">Chinese Fuzhuan brick tea-fermentation fungus</name>
    <name type="synonym">Eurotium cristatum</name>
    <dbReference type="NCBI Taxonomy" id="573508"/>
    <lineage>
        <taxon>Eukaryota</taxon>
        <taxon>Fungi</taxon>
        <taxon>Dikarya</taxon>
        <taxon>Ascomycota</taxon>
        <taxon>Pezizomycotina</taxon>
        <taxon>Eurotiomycetes</taxon>
        <taxon>Eurotiomycetidae</taxon>
        <taxon>Eurotiales</taxon>
        <taxon>Aspergillaceae</taxon>
        <taxon>Aspergillus</taxon>
        <taxon>Aspergillus subgen. Aspergillus</taxon>
    </lineage>
</organism>
<dbReference type="InterPro" id="IPR046670">
    <property type="entry name" value="DUF6540"/>
</dbReference>
<proteinExistence type="predicted"/>
<sequence length="126" mass="14522">MSYTVYLIIETGIPRDHHALFVETHEAGPQTGHVYNVQGDIQNGMVYEAKTTEEPEKSPVFAEKKRIGSVSKDDYPRFIAVCQSIPVPKKQFEGARRLYPKEPLRRCQEWAREAIDYLVEQKVVLE</sequence>
<dbReference type="VEuPathDB" id="FungiDB:SI65_03916"/>
<dbReference type="OrthoDB" id="4135672at2759"/>
<dbReference type="Proteomes" id="UP000094569">
    <property type="component" value="Unassembled WGS sequence"/>
</dbReference>
<protein>
    <submittedName>
        <fullName evidence="1">Uncharacterized protein</fullName>
    </submittedName>
</protein>
<accession>A0A1E3BIQ8</accession>
<dbReference type="EMBL" id="JXNT01000003">
    <property type="protein sequence ID" value="ODM20863.1"/>
    <property type="molecule type" value="Genomic_DNA"/>
</dbReference>
<evidence type="ECO:0000313" key="2">
    <source>
        <dbReference type="Proteomes" id="UP000094569"/>
    </source>
</evidence>
<dbReference type="Pfam" id="PF20174">
    <property type="entry name" value="DUF6540"/>
    <property type="match status" value="1"/>
</dbReference>
<name>A0A1E3BIQ8_ASPCR</name>
<evidence type="ECO:0000313" key="1">
    <source>
        <dbReference type="EMBL" id="ODM20863.1"/>
    </source>
</evidence>
<reference evidence="1 2" key="1">
    <citation type="journal article" date="2016" name="BMC Genomics">
        <title>Comparative genomic and transcriptomic analyses of the Fuzhuan brick tea-fermentation fungus Aspergillus cristatus.</title>
        <authorList>
            <person name="Ge Y."/>
            <person name="Wang Y."/>
            <person name="Liu Y."/>
            <person name="Tan Y."/>
            <person name="Ren X."/>
            <person name="Zhang X."/>
            <person name="Hyde K.D."/>
            <person name="Liu Y."/>
            <person name="Liu Z."/>
        </authorList>
    </citation>
    <scope>NUCLEOTIDE SEQUENCE [LARGE SCALE GENOMIC DNA]</scope>
    <source>
        <strain evidence="1 2">GZAAS20.1005</strain>
    </source>
</reference>
<comment type="caution">
    <text evidence="1">The sequence shown here is derived from an EMBL/GenBank/DDBJ whole genome shotgun (WGS) entry which is preliminary data.</text>
</comment>